<dbReference type="PROSITE" id="PS50994">
    <property type="entry name" value="INTEGRASE"/>
    <property type="match status" value="1"/>
</dbReference>
<evidence type="ECO:0008006" key="21">
    <source>
        <dbReference type="Google" id="ProtNLM"/>
    </source>
</evidence>
<dbReference type="Proteomes" id="UP001341281">
    <property type="component" value="Chromosome 03"/>
</dbReference>
<dbReference type="InterPro" id="IPR043128">
    <property type="entry name" value="Rev_trsase/Diguanyl_cyclase"/>
</dbReference>
<feature type="domain" description="Integrase catalytic" evidence="18">
    <location>
        <begin position="588"/>
        <end position="751"/>
    </location>
</feature>
<dbReference type="FunFam" id="3.10.10.10:FF:000007">
    <property type="entry name" value="Retrovirus-related Pol polyprotein from transposon 17.6-like Protein"/>
    <property type="match status" value="1"/>
</dbReference>
<keyword evidence="15" id="KW-1133">Transmembrane helix</keyword>
<dbReference type="SUPFAM" id="SSF54160">
    <property type="entry name" value="Chromo domain-like"/>
    <property type="match status" value="1"/>
</dbReference>
<dbReference type="Pfam" id="PF17921">
    <property type="entry name" value="Integrase_H2C2"/>
    <property type="match status" value="1"/>
</dbReference>
<evidence type="ECO:0000259" key="18">
    <source>
        <dbReference type="PROSITE" id="PS50994"/>
    </source>
</evidence>
<dbReference type="GO" id="GO:0003964">
    <property type="term" value="F:RNA-directed DNA polymerase activity"/>
    <property type="evidence" value="ECO:0007669"/>
    <property type="project" value="UniProtKB-KW"/>
</dbReference>
<dbReference type="FunFam" id="3.10.20.370:FF:000001">
    <property type="entry name" value="Retrovirus-related Pol polyprotein from transposon 17.6-like protein"/>
    <property type="match status" value="1"/>
</dbReference>
<dbReference type="Pfam" id="PF00078">
    <property type="entry name" value="RVT_1"/>
    <property type="match status" value="1"/>
</dbReference>
<dbReference type="Pfam" id="PF24626">
    <property type="entry name" value="SH3_Tf2-1"/>
    <property type="match status" value="1"/>
</dbReference>
<evidence type="ECO:0000256" key="7">
    <source>
        <dbReference type="ARBA" id="ARBA00022759"/>
    </source>
</evidence>
<dbReference type="SUPFAM" id="SSF56672">
    <property type="entry name" value="DNA/RNA polymerases"/>
    <property type="match status" value="1"/>
</dbReference>
<dbReference type="FunFam" id="3.30.420.10:FF:000032">
    <property type="entry name" value="Retrovirus-related Pol polyprotein from transposon 297-like Protein"/>
    <property type="match status" value="1"/>
</dbReference>
<dbReference type="GO" id="GO:0006310">
    <property type="term" value="P:DNA recombination"/>
    <property type="evidence" value="ECO:0007669"/>
    <property type="project" value="UniProtKB-KW"/>
</dbReference>
<evidence type="ECO:0000256" key="3">
    <source>
        <dbReference type="ARBA" id="ARBA00022695"/>
    </source>
</evidence>
<dbReference type="GO" id="GO:0003677">
    <property type="term" value="F:DNA binding"/>
    <property type="evidence" value="ECO:0007669"/>
    <property type="project" value="UniProtKB-KW"/>
</dbReference>
<dbReference type="InterPro" id="IPR012337">
    <property type="entry name" value="RNaseH-like_sf"/>
</dbReference>
<dbReference type="FunFam" id="1.10.340.70:FF:000001">
    <property type="entry name" value="Retrovirus-related Pol polyprotein from transposon gypsy-like Protein"/>
    <property type="match status" value="1"/>
</dbReference>
<gene>
    <name evidence="19" type="ORF">U9M48_013303</name>
</gene>
<dbReference type="InterPro" id="IPR041588">
    <property type="entry name" value="Integrase_H2C2"/>
</dbReference>
<dbReference type="PANTHER" id="PTHR37984">
    <property type="entry name" value="PROTEIN CBG26694"/>
    <property type="match status" value="1"/>
</dbReference>
<evidence type="ECO:0000256" key="8">
    <source>
        <dbReference type="ARBA" id="ARBA00022801"/>
    </source>
</evidence>
<keyword evidence="1" id="KW-0645">Protease</keyword>
<dbReference type="Gene3D" id="1.10.340.70">
    <property type="match status" value="1"/>
</dbReference>
<dbReference type="InterPro" id="IPR056924">
    <property type="entry name" value="SH3_Tf2-1"/>
</dbReference>
<evidence type="ECO:0000256" key="9">
    <source>
        <dbReference type="ARBA" id="ARBA00022842"/>
    </source>
</evidence>
<dbReference type="SUPFAM" id="SSF53098">
    <property type="entry name" value="Ribonuclease H-like"/>
    <property type="match status" value="1"/>
</dbReference>
<dbReference type="InterPro" id="IPR041373">
    <property type="entry name" value="RT_RNaseH"/>
</dbReference>
<evidence type="ECO:0000313" key="19">
    <source>
        <dbReference type="EMBL" id="WVZ63690.1"/>
    </source>
</evidence>
<evidence type="ECO:0000259" key="17">
    <source>
        <dbReference type="PROSITE" id="PS50878"/>
    </source>
</evidence>
<evidence type="ECO:0000256" key="10">
    <source>
        <dbReference type="ARBA" id="ARBA00022908"/>
    </source>
</evidence>
<dbReference type="GO" id="GO:0046872">
    <property type="term" value="F:metal ion binding"/>
    <property type="evidence" value="ECO:0007669"/>
    <property type="project" value="UniProtKB-KW"/>
</dbReference>
<dbReference type="InterPro" id="IPR000477">
    <property type="entry name" value="RT_dom"/>
</dbReference>
<dbReference type="Pfam" id="PF17917">
    <property type="entry name" value="RT_RNaseH"/>
    <property type="match status" value="1"/>
</dbReference>
<evidence type="ECO:0000259" key="16">
    <source>
        <dbReference type="PROSITE" id="PS50013"/>
    </source>
</evidence>
<evidence type="ECO:0000256" key="4">
    <source>
        <dbReference type="ARBA" id="ARBA00022722"/>
    </source>
</evidence>
<feature type="transmembrane region" description="Helical" evidence="15">
    <location>
        <begin position="179"/>
        <end position="200"/>
    </location>
</feature>
<evidence type="ECO:0000256" key="6">
    <source>
        <dbReference type="ARBA" id="ARBA00022750"/>
    </source>
</evidence>
<dbReference type="InterPro" id="IPR000953">
    <property type="entry name" value="Chromo/chromo_shadow_dom"/>
</dbReference>
<evidence type="ECO:0000256" key="2">
    <source>
        <dbReference type="ARBA" id="ARBA00022679"/>
    </source>
</evidence>
<keyword evidence="14" id="KW-0233">DNA recombination</keyword>
<dbReference type="Gene3D" id="3.10.20.370">
    <property type="match status" value="1"/>
</dbReference>
<protein>
    <recommendedName>
        <fullName evidence="21">Reverse transcriptase</fullName>
    </recommendedName>
</protein>
<keyword evidence="11" id="KW-0695">RNA-directed DNA polymerase</keyword>
<sequence>MIDVGSRTVQLRSSSGTDVIIHVPLHKHVSPTVNVAETQTEAQALAKIPVACEYSEVFPEELPGLPPDRDVEFRIDLVPGTAPERLDKGFIRPSSSPWGCPALFVEKKDQGGKRLCVDYRPLNAVTVKNKYPLPHIDILFDQLGGATVFSKIDLRSGYHQIKVREEDIPKTAFSTRYGLYEYLVMSFGLTNAPAFFMYLMNSVFMNELDKFVVVFIDDILVYSKNEKEHEEHLRIVLSRLREHKLYAKFSKCAFWLKEVAFLGHILSAKGVAVDPGKVEDVLNWKQPQTFAWSPKCEEAFGTLKKLLTSAPVLAQPDITKPFDVYCDASGSGLGCVLMQDGRVIAYASCQLRKHEVNYPTHDLELLAVVYALKKWRHYLLGNTCHIYTDHKSLKYIFTQPELNMRQRRWLELIKDYDLEVHYHPGKANVVAEALSRKAHCNFIEARPTVRVLSLNANKTRSELYNLVLEPTIKDQIIAAQKQDKGMSHIRDEINDKKKAYFKLDEEGVLWFKNHFVVPKDMELRKKILDEAHTSMFTLHPGSNKMYQDLKQKFWWTRMKREIAKYVYECDVCQRVKADHLKPAGMLQPLAVPAWKWEDIHMDFIMGLPRTQKGYDSIWVIIDRFTKSAHFIPVKTTYRAKQYAELYISRIVSLHGVPLTITSDRGSLFLSRFWEQLQTALGTNLIHSSAYHPQTSGQVEKVNPILEDMLRACALTYSTKWDECIPLAEFAYNNSYQKSLDMAPFEALYGRRCRTPLNWSEPGERVTFGPDLVTRAKSKLDSYTRAQSRQKSYSDKRRRPLVFEKDDHVYLLVSPMKGVHRFGVKGKLAPRYVGPFKITEQCGLVAYRLELPPHLAAVHDVFHVSQLKKCLRVPEEEIDTSQIQIQPNLTYEEKPIKILDQKQRSTRRRTINFYKVQWSNHSEEEATWEQEEFL</sequence>
<keyword evidence="9" id="KW-0460">Magnesium</keyword>
<keyword evidence="6" id="KW-0064">Aspartyl protease</keyword>
<evidence type="ECO:0000256" key="12">
    <source>
        <dbReference type="ARBA" id="ARBA00022932"/>
    </source>
</evidence>
<dbReference type="InterPro" id="IPR050951">
    <property type="entry name" value="Retrovirus_Pol_polyprotein"/>
</dbReference>
<keyword evidence="4" id="KW-0540">Nuclease</keyword>
<dbReference type="GO" id="GO:0015074">
    <property type="term" value="P:DNA integration"/>
    <property type="evidence" value="ECO:0007669"/>
    <property type="project" value="UniProtKB-KW"/>
</dbReference>
<dbReference type="InterPro" id="IPR016197">
    <property type="entry name" value="Chromo-like_dom_sf"/>
</dbReference>
<evidence type="ECO:0000313" key="20">
    <source>
        <dbReference type="Proteomes" id="UP001341281"/>
    </source>
</evidence>
<evidence type="ECO:0000256" key="15">
    <source>
        <dbReference type="SAM" id="Phobius"/>
    </source>
</evidence>
<keyword evidence="2" id="KW-0808">Transferase</keyword>
<dbReference type="InterPro" id="IPR043502">
    <property type="entry name" value="DNA/RNA_pol_sf"/>
</dbReference>
<keyword evidence="8" id="KW-0378">Hydrolase</keyword>
<organism evidence="19 20">
    <name type="scientific">Paspalum notatum var. saurae</name>
    <dbReference type="NCBI Taxonomy" id="547442"/>
    <lineage>
        <taxon>Eukaryota</taxon>
        <taxon>Viridiplantae</taxon>
        <taxon>Streptophyta</taxon>
        <taxon>Embryophyta</taxon>
        <taxon>Tracheophyta</taxon>
        <taxon>Spermatophyta</taxon>
        <taxon>Magnoliopsida</taxon>
        <taxon>Liliopsida</taxon>
        <taxon>Poales</taxon>
        <taxon>Poaceae</taxon>
        <taxon>PACMAD clade</taxon>
        <taxon>Panicoideae</taxon>
        <taxon>Andropogonodae</taxon>
        <taxon>Paspaleae</taxon>
        <taxon>Paspalinae</taxon>
        <taxon>Paspalum</taxon>
    </lineage>
</organism>
<dbReference type="AlphaFoldDB" id="A0AAQ3SZ72"/>
<dbReference type="GO" id="GO:0006508">
    <property type="term" value="P:proteolysis"/>
    <property type="evidence" value="ECO:0007669"/>
    <property type="project" value="UniProtKB-KW"/>
</dbReference>
<keyword evidence="5" id="KW-0479">Metal-binding</keyword>
<keyword evidence="7" id="KW-0255">Endonuclease</keyword>
<dbReference type="PROSITE" id="PS50013">
    <property type="entry name" value="CHROMO_2"/>
    <property type="match status" value="1"/>
</dbReference>
<dbReference type="PROSITE" id="PS50878">
    <property type="entry name" value="RT_POL"/>
    <property type="match status" value="1"/>
</dbReference>
<keyword evidence="13" id="KW-0238">DNA-binding</keyword>
<evidence type="ECO:0000256" key="11">
    <source>
        <dbReference type="ARBA" id="ARBA00022918"/>
    </source>
</evidence>
<dbReference type="CDD" id="cd01647">
    <property type="entry name" value="RT_LTR"/>
    <property type="match status" value="1"/>
</dbReference>
<dbReference type="CDD" id="cd09274">
    <property type="entry name" value="RNase_HI_RT_Ty3"/>
    <property type="match status" value="1"/>
</dbReference>
<dbReference type="EMBL" id="CP144747">
    <property type="protein sequence ID" value="WVZ63690.1"/>
    <property type="molecule type" value="Genomic_DNA"/>
</dbReference>
<dbReference type="Gene3D" id="3.30.420.10">
    <property type="entry name" value="Ribonuclease H-like superfamily/Ribonuclease H"/>
    <property type="match status" value="1"/>
</dbReference>
<evidence type="ECO:0000256" key="5">
    <source>
        <dbReference type="ARBA" id="ARBA00022723"/>
    </source>
</evidence>
<keyword evidence="20" id="KW-1185">Reference proteome</keyword>
<feature type="domain" description="Reverse transcriptase" evidence="17">
    <location>
        <begin position="86"/>
        <end position="266"/>
    </location>
</feature>
<name>A0AAQ3SZ72_PASNO</name>
<evidence type="ECO:0000256" key="13">
    <source>
        <dbReference type="ARBA" id="ARBA00023125"/>
    </source>
</evidence>
<keyword evidence="3" id="KW-0548">Nucleotidyltransferase</keyword>
<dbReference type="Gene3D" id="3.30.70.270">
    <property type="match status" value="1"/>
</dbReference>
<reference evidence="19 20" key="1">
    <citation type="submission" date="2024-02" db="EMBL/GenBank/DDBJ databases">
        <title>High-quality chromosome-scale genome assembly of Pensacola bahiagrass (Paspalum notatum Flugge var. saurae).</title>
        <authorList>
            <person name="Vega J.M."/>
            <person name="Podio M."/>
            <person name="Orjuela J."/>
            <person name="Siena L.A."/>
            <person name="Pessino S.C."/>
            <person name="Combes M.C."/>
            <person name="Mariac C."/>
            <person name="Albertini E."/>
            <person name="Pupilli F."/>
            <person name="Ortiz J.P.A."/>
            <person name="Leblanc O."/>
        </authorList>
    </citation>
    <scope>NUCLEOTIDE SEQUENCE [LARGE SCALE GENOMIC DNA]</scope>
    <source>
        <strain evidence="19">R1</strain>
        <tissue evidence="19">Leaf</tissue>
    </source>
</reference>
<keyword evidence="15" id="KW-0812">Transmembrane</keyword>
<dbReference type="PANTHER" id="PTHR37984:SF5">
    <property type="entry name" value="PROTEIN NYNRIN-LIKE"/>
    <property type="match status" value="1"/>
</dbReference>
<proteinExistence type="predicted"/>
<evidence type="ECO:0000256" key="1">
    <source>
        <dbReference type="ARBA" id="ARBA00022670"/>
    </source>
</evidence>
<keyword evidence="12" id="KW-0239">DNA-directed DNA polymerase</keyword>
<feature type="domain" description="Chromo" evidence="16">
    <location>
        <begin position="892"/>
        <end position="933"/>
    </location>
</feature>
<dbReference type="Gene3D" id="3.10.10.10">
    <property type="entry name" value="HIV Type 1 Reverse Transcriptase, subunit A, domain 1"/>
    <property type="match status" value="1"/>
</dbReference>
<dbReference type="InterPro" id="IPR036397">
    <property type="entry name" value="RNaseH_sf"/>
</dbReference>
<evidence type="ECO:0000256" key="14">
    <source>
        <dbReference type="ARBA" id="ARBA00023172"/>
    </source>
</evidence>
<dbReference type="GO" id="GO:0004519">
    <property type="term" value="F:endonuclease activity"/>
    <property type="evidence" value="ECO:0007669"/>
    <property type="project" value="UniProtKB-KW"/>
</dbReference>
<dbReference type="InterPro" id="IPR001584">
    <property type="entry name" value="Integrase_cat-core"/>
</dbReference>
<keyword evidence="10" id="KW-0229">DNA integration</keyword>
<dbReference type="GO" id="GO:0004190">
    <property type="term" value="F:aspartic-type endopeptidase activity"/>
    <property type="evidence" value="ECO:0007669"/>
    <property type="project" value="UniProtKB-KW"/>
</dbReference>
<accession>A0AAQ3SZ72</accession>
<keyword evidence="15" id="KW-0472">Membrane</keyword>
<dbReference type="GO" id="GO:0003887">
    <property type="term" value="F:DNA-directed DNA polymerase activity"/>
    <property type="evidence" value="ECO:0007669"/>
    <property type="project" value="UniProtKB-KW"/>
</dbReference>